<dbReference type="STRING" id="32507.ENSNBRP00000031916"/>
<dbReference type="GO" id="GO:0006955">
    <property type="term" value="P:immune response"/>
    <property type="evidence" value="ECO:0007669"/>
    <property type="project" value="TreeGrafter"/>
</dbReference>
<evidence type="ECO:0000256" key="4">
    <source>
        <dbReference type="ARBA" id="ARBA00022729"/>
    </source>
</evidence>
<dbReference type="InterPro" id="IPR036179">
    <property type="entry name" value="Ig-like_dom_sf"/>
</dbReference>
<evidence type="ECO:0000259" key="11">
    <source>
        <dbReference type="PROSITE" id="PS50835"/>
    </source>
</evidence>
<keyword evidence="5" id="KW-1133">Transmembrane helix</keyword>
<dbReference type="Gene3D" id="2.60.40.10">
    <property type="entry name" value="Immunoglobulins"/>
    <property type="match status" value="1"/>
</dbReference>
<organism evidence="12 13">
    <name type="scientific">Neolamprologus brichardi</name>
    <name type="common">Fairy cichlid</name>
    <name type="synonym">Lamprologus brichardi</name>
    <dbReference type="NCBI Taxonomy" id="32507"/>
    <lineage>
        <taxon>Eukaryota</taxon>
        <taxon>Metazoa</taxon>
        <taxon>Chordata</taxon>
        <taxon>Craniata</taxon>
        <taxon>Vertebrata</taxon>
        <taxon>Euteleostomi</taxon>
        <taxon>Actinopterygii</taxon>
        <taxon>Neopterygii</taxon>
        <taxon>Teleostei</taxon>
        <taxon>Neoteleostei</taxon>
        <taxon>Acanthomorphata</taxon>
        <taxon>Ovalentaria</taxon>
        <taxon>Cichlomorphae</taxon>
        <taxon>Cichliformes</taxon>
        <taxon>Cichlidae</taxon>
        <taxon>African cichlids</taxon>
        <taxon>Pseudocrenilabrinae</taxon>
        <taxon>Lamprologini</taxon>
        <taxon>Neolamprologus</taxon>
    </lineage>
</organism>
<proteinExistence type="predicted"/>
<keyword evidence="8" id="KW-0675">Receptor</keyword>
<evidence type="ECO:0000313" key="13">
    <source>
        <dbReference type="Proteomes" id="UP000261580"/>
    </source>
</evidence>
<dbReference type="PROSITE" id="PS50835">
    <property type="entry name" value="IG_LIKE"/>
    <property type="match status" value="1"/>
</dbReference>
<dbReference type="GO" id="GO:0042102">
    <property type="term" value="P:positive regulation of T cell proliferation"/>
    <property type="evidence" value="ECO:0007669"/>
    <property type="project" value="TreeGrafter"/>
</dbReference>
<dbReference type="GeneTree" id="ENSGT01150000287195"/>
<dbReference type="PANTHER" id="PTHR25466">
    <property type="entry name" value="T-LYMPHOCYTE ACTIVATION ANTIGEN"/>
    <property type="match status" value="1"/>
</dbReference>
<reference evidence="12" key="1">
    <citation type="submission" date="2025-08" db="UniProtKB">
        <authorList>
            <consortium name="Ensembl"/>
        </authorList>
    </citation>
    <scope>IDENTIFICATION</scope>
</reference>
<dbReference type="GO" id="GO:0042130">
    <property type="term" value="P:negative regulation of T cell proliferation"/>
    <property type="evidence" value="ECO:0007669"/>
    <property type="project" value="TreeGrafter"/>
</dbReference>
<dbReference type="GO" id="GO:0009897">
    <property type="term" value="C:external side of plasma membrane"/>
    <property type="evidence" value="ECO:0007669"/>
    <property type="project" value="TreeGrafter"/>
</dbReference>
<evidence type="ECO:0000256" key="8">
    <source>
        <dbReference type="ARBA" id="ARBA00023170"/>
    </source>
</evidence>
<protein>
    <recommendedName>
        <fullName evidence="11">Ig-like domain-containing protein</fullName>
    </recommendedName>
</protein>
<dbReference type="SMART" id="SM00406">
    <property type="entry name" value="IGv"/>
    <property type="match status" value="1"/>
</dbReference>
<dbReference type="AlphaFoldDB" id="A0A3Q4I9N5"/>
<dbReference type="Proteomes" id="UP000261580">
    <property type="component" value="Unassembled WGS sequence"/>
</dbReference>
<feature type="domain" description="Ig-like" evidence="11">
    <location>
        <begin position="17"/>
        <end position="132"/>
    </location>
</feature>
<keyword evidence="6" id="KW-0472">Membrane</keyword>
<accession>A0A3Q4I9N5</accession>
<keyword evidence="4" id="KW-0732">Signal</keyword>
<evidence type="ECO:0000256" key="5">
    <source>
        <dbReference type="ARBA" id="ARBA00022989"/>
    </source>
</evidence>
<dbReference type="InterPro" id="IPR013783">
    <property type="entry name" value="Ig-like_fold"/>
</dbReference>
<dbReference type="InterPro" id="IPR051713">
    <property type="entry name" value="T-cell_Activation_Regulation"/>
</dbReference>
<dbReference type="SUPFAM" id="SSF48726">
    <property type="entry name" value="Immunoglobulin"/>
    <property type="match status" value="1"/>
</dbReference>
<dbReference type="FunFam" id="2.60.40.10:FF:000142">
    <property type="entry name" value="V-set domain-containing T-cell activation inhibitor 1"/>
    <property type="match status" value="1"/>
</dbReference>
<keyword evidence="9" id="KW-0325">Glycoprotein</keyword>
<evidence type="ECO:0000256" key="9">
    <source>
        <dbReference type="ARBA" id="ARBA00023180"/>
    </source>
</evidence>
<keyword evidence="13" id="KW-1185">Reference proteome</keyword>
<dbReference type="InterPro" id="IPR003599">
    <property type="entry name" value="Ig_sub"/>
</dbReference>
<dbReference type="PANTHER" id="PTHR25466:SF9">
    <property type="entry name" value="FIBRONECTIN TYPE-III DOMAIN-CONTAINING PROTEIN"/>
    <property type="match status" value="1"/>
</dbReference>
<name>A0A3Q4I9N5_NEOBR</name>
<keyword evidence="7" id="KW-1015">Disulfide bond</keyword>
<dbReference type="Pfam" id="PF07686">
    <property type="entry name" value="V-set"/>
    <property type="match status" value="1"/>
</dbReference>
<dbReference type="InterPro" id="IPR007110">
    <property type="entry name" value="Ig-like_dom"/>
</dbReference>
<comment type="subcellular location">
    <subcellularLocation>
        <location evidence="1">Cell membrane</location>
        <topology evidence="1">Single-pass type I membrane protein</topology>
    </subcellularLocation>
</comment>
<evidence type="ECO:0000256" key="10">
    <source>
        <dbReference type="ARBA" id="ARBA00023319"/>
    </source>
</evidence>
<keyword evidence="2" id="KW-1003">Cell membrane</keyword>
<evidence type="ECO:0000256" key="7">
    <source>
        <dbReference type="ARBA" id="ARBA00023157"/>
    </source>
</evidence>
<dbReference type="OMA" id="ESINQHE"/>
<evidence type="ECO:0000256" key="2">
    <source>
        <dbReference type="ARBA" id="ARBA00022475"/>
    </source>
</evidence>
<evidence type="ECO:0000256" key="1">
    <source>
        <dbReference type="ARBA" id="ARBA00004251"/>
    </source>
</evidence>
<dbReference type="GO" id="GO:0071222">
    <property type="term" value="P:cellular response to lipopolysaccharide"/>
    <property type="evidence" value="ECO:0007669"/>
    <property type="project" value="TreeGrafter"/>
</dbReference>
<evidence type="ECO:0000313" key="12">
    <source>
        <dbReference type="Ensembl" id="ENSNBRP00000031916.1"/>
    </source>
</evidence>
<dbReference type="GO" id="GO:0031295">
    <property type="term" value="P:T cell costimulation"/>
    <property type="evidence" value="ECO:0007669"/>
    <property type="project" value="TreeGrafter"/>
</dbReference>
<evidence type="ECO:0000256" key="3">
    <source>
        <dbReference type="ARBA" id="ARBA00022692"/>
    </source>
</evidence>
<sequence>AYKQLEINKKWKIFSLPFVSDVCELAALLFLLSGQKTITADTGQSITLSCQAANSSIIVVEWSRADLGDKYVFLYRDDQSLQDKQHPSFTNRVDLQDKQMKDGDVSLILKNVTINDNGTYECHVFMEKTWISLCNITLSVDPPGE</sequence>
<dbReference type="InterPro" id="IPR013106">
    <property type="entry name" value="Ig_V-set"/>
</dbReference>
<evidence type="ECO:0000256" key="6">
    <source>
        <dbReference type="ARBA" id="ARBA00023136"/>
    </source>
</evidence>
<keyword evidence="10" id="KW-0393">Immunoglobulin domain</keyword>
<keyword evidence="3" id="KW-0812">Transmembrane</keyword>
<dbReference type="GO" id="GO:0007166">
    <property type="term" value="P:cell surface receptor signaling pathway"/>
    <property type="evidence" value="ECO:0007669"/>
    <property type="project" value="TreeGrafter"/>
</dbReference>
<reference evidence="12" key="2">
    <citation type="submission" date="2025-09" db="UniProtKB">
        <authorList>
            <consortium name="Ensembl"/>
        </authorList>
    </citation>
    <scope>IDENTIFICATION</scope>
</reference>
<dbReference type="Ensembl" id="ENSNBRT00000032724.1">
    <property type="protein sequence ID" value="ENSNBRP00000031916.1"/>
    <property type="gene ID" value="ENSNBRG00000024249.1"/>
</dbReference>
<dbReference type="SMART" id="SM00409">
    <property type="entry name" value="IG"/>
    <property type="match status" value="1"/>
</dbReference>